<dbReference type="STRING" id="1122184.SAMN02745176_00293"/>
<keyword evidence="1" id="KW-0805">Transcription regulation</keyword>
<reference evidence="5 6" key="1">
    <citation type="submission" date="2016-11" db="EMBL/GenBank/DDBJ databases">
        <authorList>
            <person name="Jaros S."/>
            <person name="Januszkiewicz K."/>
            <person name="Wedrychowicz H."/>
        </authorList>
    </citation>
    <scope>NUCLEOTIDE SEQUENCE [LARGE SCALE GENOMIC DNA]</scope>
    <source>
        <strain evidence="5 6">DSM 19022</strain>
    </source>
</reference>
<dbReference type="InterPro" id="IPR036388">
    <property type="entry name" value="WH-like_DNA-bd_sf"/>
</dbReference>
<keyword evidence="2" id="KW-0238">DNA-binding</keyword>
<keyword evidence="3" id="KW-0804">Transcription</keyword>
<evidence type="ECO:0000313" key="5">
    <source>
        <dbReference type="EMBL" id="SHI44217.1"/>
    </source>
</evidence>
<dbReference type="GO" id="GO:0003700">
    <property type="term" value="F:DNA-binding transcription factor activity"/>
    <property type="evidence" value="ECO:0007669"/>
    <property type="project" value="InterPro"/>
</dbReference>
<dbReference type="Gene3D" id="1.10.10.10">
    <property type="entry name" value="Winged helix-like DNA-binding domain superfamily/Winged helix DNA-binding domain"/>
    <property type="match status" value="1"/>
</dbReference>
<evidence type="ECO:0000256" key="1">
    <source>
        <dbReference type="ARBA" id="ARBA00023015"/>
    </source>
</evidence>
<evidence type="ECO:0000313" key="6">
    <source>
        <dbReference type="Proteomes" id="UP000184442"/>
    </source>
</evidence>
<gene>
    <name evidence="5" type="ORF">SAMN02745176_00293</name>
</gene>
<dbReference type="GO" id="GO:0003677">
    <property type="term" value="F:DNA binding"/>
    <property type="evidence" value="ECO:0007669"/>
    <property type="project" value="UniProtKB-KW"/>
</dbReference>
<dbReference type="Pfam" id="PF01047">
    <property type="entry name" value="MarR"/>
    <property type="match status" value="1"/>
</dbReference>
<dbReference type="AlphaFoldDB" id="A0A1M6B6E2"/>
<organism evidence="5 6">
    <name type="scientific">Lutispora thermophila DSM 19022</name>
    <dbReference type="NCBI Taxonomy" id="1122184"/>
    <lineage>
        <taxon>Bacteria</taxon>
        <taxon>Bacillati</taxon>
        <taxon>Bacillota</taxon>
        <taxon>Clostridia</taxon>
        <taxon>Lutisporales</taxon>
        <taxon>Lutisporaceae</taxon>
        <taxon>Lutispora</taxon>
    </lineage>
</organism>
<evidence type="ECO:0000256" key="3">
    <source>
        <dbReference type="ARBA" id="ARBA00023163"/>
    </source>
</evidence>
<dbReference type="InterPro" id="IPR000835">
    <property type="entry name" value="HTH_MarR-typ"/>
</dbReference>
<dbReference type="PROSITE" id="PS50995">
    <property type="entry name" value="HTH_MARR_2"/>
    <property type="match status" value="1"/>
</dbReference>
<dbReference type="InterPro" id="IPR036390">
    <property type="entry name" value="WH_DNA-bd_sf"/>
</dbReference>
<evidence type="ECO:0000259" key="4">
    <source>
        <dbReference type="PROSITE" id="PS50995"/>
    </source>
</evidence>
<accession>A0A1M6B6E2</accession>
<dbReference type="EMBL" id="FQZS01000003">
    <property type="protein sequence ID" value="SHI44217.1"/>
    <property type="molecule type" value="Genomic_DNA"/>
</dbReference>
<dbReference type="PANTHER" id="PTHR42756">
    <property type="entry name" value="TRANSCRIPTIONAL REGULATOR, MARR"/>
    <property type="match status" value="1"/>
</dbReference>
<sequence length="157" mass="18433">MDKTIFKELFNSLFEFMPLYHQTIGCIYHKDYGIEPSLNKSQQKALFIIQKKGRVMPSSLGKAMDMQKGSLTTLIDSLVEYGFVRREADCEDRRKQWIILTSQGEEYISKLMSCFEKEFERIFEKVDSQDIYKLLESIEFAKEILKNIKETGVMICK</sequence>
<dbReference type="RefSeq" id="WP_073023734.1">
    <property type="nucleotide sequence ID" value="NZ_FQZS01000003.1"/>
</dbReference>
<evidence type="ECO:0000256" key="2">
    <source>
        <dbReference type="ARBA" id="ARBA00023125"/>
    </source>
</evidence>
<name>A0A1M6B6E2_9FIRM</name>
<proteinExistence type="predicted"/>
<dbReference type="SUPFAM" id="SSF46785">
    <property type="entry name" value="Winged helix' DNA-binding domain"/>
    <property type="match status" value="1"/>
</dbReference>
<dbReference type="PRINTS" id="PR00598">
    <property type="entry name" value="HTHMARR"/>
</dbReference>
<dbReference type="PANTHER" id="PTHR42756:SF1">
    <property type="entry name" value="TRANSCRIPTIONAL REPRESSOR OF EMRAB OPERON"/>
    <property type="match status" value="1"/>
</dbReference>
<protein>
    <submittedName>
        <fullName evidence="5">Transcriptional regulator, MarR family</fullName>
    </submittedName>
</protein>
<feature type="domain" description="HTH marR-type" evidence="4">
    <location>
        <begin position="1"/>
        <end position="150"/>
    </location>
</feature>
<dbReference type="SMART" id="SM00347">
    <property type="entry name" value="HTH_MARR"/>
    <property type="match status" value="1"/>
</dbReference>
<keyword evidence="6" id="KW-1185">Reference proteome</keyword>
<dbReference type="Proteomes" id="UP000184442">
    <property type="component" value="Unassembled WGS sequence"/>
</dbReference>